<feature type="transmembrane region" description="Helical" evidence="5">
    <location>
        <begin position="126"/>
        <end position="145"/>
    </location>
</feature>
<evidence type="ECO:0000313" key="8">
    <source>
        <dbReference type="Proteomes" id="UP000437065"/>
    </source>
</evidence>
<comment type="caution">
    <text evidence="7">The sequence shown here is derived from an EMBL/GenBank/DDBJ whole genome shotgun (WGS) entry which is preliminary data.</text>
</comment>
<dbReference type="Proteomes" id="UP000437065">
    <property type="component" value="Unassembled WGS sequence"/>
</dbReference>
<evidence type="ECO:0000256" key="4">
    <source>
        <dbReference type="ARBA" id="ARBA00023136"/>
    </source>
</evidence>
<dbReference type="PANTHER" id="PTHR32322:SF9">
    <property type="entry name" value="AMINO-ACID METABOLITE EFFLUX PUMP-RELATED"/>
    <property type="match status" value="1"/>
</dbReference>
<feature type="transmembrane region" description="Helical" evidence="5">
    <location>
        <begin position="253"/>
        <end position="273"/>
    </location>
</feature>
<dbReference type="GO" id="GO:0016020">
    <property type="term" value="C:membrane"/>
    <property type="evidence" value="ECO:0007669"/>
    <property type="project" value="UniProtKB-SubCell"/>
</dbReference>
<evidence type="ECO:0000256" key="1">
    <source>
        <dbReference type="ARBA" id="ARBA00004141"/>
    </source>
</evidence>
<dbReference type="AlphaFoldDB" id="A0A6B0SX19"/>
<feature type="transmembrane region" description="Helical" evidence="5">
    <location>
        <begin position="182"/>
        <end position="202"/>
    </location>
</feature>
<dbReference type="Pfam" id="PF00892">
    <property type="entry name" value="EamA"/>
    <property type="match status" value="2"/>
</dbReference>
<evidence type="ECO:0000313" key="7">
    <source>
        <dbReference type="EMBL" id="MXR42076.1"/>
    </source>
</evidence>
<reference evidence="7 8" key="1">
    <citation type="submission" date="2019-12" db="EMBL/GenBank/DDBJ databases">
        <title>Isolation and characterization of three novel carbon monoxide-oxidizing members of Halobacteria from salione crusts and soils.</title>
        <authorList>
            <person name="Myers M.R."/>
            <person name="King G.M."/>
        </authorList>
    </citation>
    <scope>NUCLEOTIDE SEQUENCE [LARGE SCALE GENOMIC DNA]</scope>
    <source>
        <strain evidence="7 8">WSA2</strain>
    </source>
</reference>
<accession>A0A6B0SX19</accession>
<evidence type="ECO:0000256" key="5">
    <source>
        <dbReference type="SAM" id="Phobius"/>
    </source>
</evidence>
<comment type="subcellular location">
    <subcellularLocation>
        <location evidence="1">Membrane</location>
        <topology evidence="1">Multi-pass membrane protein</topology>
    </subcellularLocation>
</comment>
<dbReference type="RefSeq" id="WP_321168067.1">
    <property type="nucleotide sequence ID" value="NZ_WUUS01000007.1"/>
</dbReference>
<feature type="domain" description="EamA" evidence="6">
    <location>
        <begin position="14"/>
        <end position="141"/>
    </location>
</feature>
<dbReference type="InterPro" id="IPR050638">
    <property type="entry name" value="AA-Vitamin_Transporters"/>
</dbReference>
<dbReference type="PANTHER" id="PTHR32322">
    <property type="entry name" value="INNER MEMBRANE TRANSPORTER"/>
    <property type="match status" value="1"/>
</dbReference>
<feature type="domain" description="EamA" evidence="6">
    <location>
        <begin position="157"/>
        <end position="296"/>
    </location>
</feature>
<evidence type="ECO:0000259" key="6">
    <source>
        <dbReference type="Pfam" id="PF00892"/>
    </source>
</evidence>
<feature type="transmembrane region" description="Helical" evidence="5">
    <location>
        <begin position="222"/>
        <end position="241"/>
    </location>
</feature>
<proteinExistence type="predicted"/>
<dbReference type="SUPFAM" id="SSF103481">
    <property type="entry name" value="Multidrug resistance efflux transporter EmrE"/>
    <property type="match status" value="2"/>
</dbReference>
<name>A0A6B0SX19_9EURY</name>
<feature type="transmembrane region" description="Helical" evidence="5">
    <location>
        <begin position="151"/>
        <end position="170"/>
    </location>
</feature>
<keyword evidence="2 5" id="KW-0812">Transmembrane</keyword>
<sequence length="301" mass="30274">MSDPVGGRRYVAALAPLAASAIWGGMYVVSKWGFDLIPPLTLGFLRVVVGAVALYAVVHARGVTVDRADYRGFAVLGGWVAVTIASQFLGTELTNASQGSLLTVLTPVFTVVLGAAVLGEEVTRRSAGGMALAAAGTLLVLAGQYDLTRLGGASAAGVGALVLASLAWAGYTVWGVPLVRKYSALTAATYSCLASLPVLAVLSAAELAVRSPPLAAMASPGALLAVAYLGLGSTAAAWYLWYKGLETVSAGTVAAFFFAQPLVGAALGAALLGEAIGPWFVVGGATMAAGIWLVSTAADGI</sequence>
<dbReference type="EMBL" id="WUUS01000007">
    <property type="protein sequence ID" value="MXR42076.1"/>
    <property type="molecule type" value="Genomic_DNA"/>
</dbReference>
<feature type="transmembrane region" description="Helical" evidence="5">
    <location>
        <begin position="36"/>
        <end position="58"/>
    </location>
</feature>
<feature type="transmembrane region" description="Helical" evidence="5">
    <location>
        <begin position="70"/>
        <end position="89"/>
    </location>
</feature>
<keyword evidence="4 5" id="KW-0472">Membrane</keyword>
<feature type="transmembrane region" description="Helical" evidence="5">
    <location>
        <begin position="12"/>
        <end position="30"/>
    </location>
</feature>
<feature type="transmembrane region" description="Helical" evidence="5">
    <location>
        <begin position="101"/>
        <end position="119"/>
    </location>
</feature>
<feature type="transmembrane region" description="Helical" evidence="5">
    <location>
        <begin position="279"/>
        <end position="298"/>
    </location>
</feature>
<protein>
    <submittedName>
        <fullName evidence="7">EamA family transporter</fullName>
    </submittedName>
</protein>
<dbReference type="InterPro" id="IPR037185">
    <property type="entry name" value="EmrE-like"/>
</dbReference>
<organism evidence="7 8">
    <name type="scientific">Halobaculum saliterrae</name>
    <dbReference type="NCBI Taxonomy" id="2073113"/>
    <lineage>
        <taxon>Archaea</taxon>
        <taxon>Methanobacteriati</taxon>
        <taxon>Methanobacteriota</taxon>
        <taxon>Stenosarchaea group</taxon>
        <taxon>Halobacteria</taxon>
        <taxon>Halobacteriales</taxon>
        <taxon>Haloferacaceae</taxon>
        <taxon>Halobaculum</taxon>
    </lineage>
</organism>
<gene>
    <name evidence="7" type="ORF">GRX01_12095</name>
</gene>
<evidence type="ECO:0000256" key="2">
    <source>
        <dbReference type="ARBA" id="ARBA00022692"/>
    </source>
</evidence>
<keyword evidence="8" id="KW-1185">Reference proteome</keyword>
<keyword evidence="3 5" id="KW-1133">Transmembrane helix</keyword>
<evidence type="ECO:0000256" key="3">
    <source>
        <dbReference type="ARBA" id="ARBA00022989"/>
    </source>
</evidence>
<dbReference type="InterPro" id="IPR000620">
    <property type="entry name" value="EamA_dom"/>
</dbReference>